<dbReference type="PANTHER" id="PTHR31161">
    <property type="entry name" value="PROTEIN GRAVITROPIC IN THE LIGHT 1"/>
    <property type="match status" value="1"/>
</dbReference>
<accession>A0AAP0N8G7</accession>
<dbReference type="AlphaFoldDB" id="A0AAP0N8G7"/>
<keyword evidence="4" id="KW-1185">Reference proteome</keyword>
<gene>
    <name evidence="3" type="ORF">L1049_009699</name>
</gene>
<dbReference type="EMBL" id="JBBPBK010000016">
    <property type="protein sequence ID" value="KAK9267276.1"/>
    <property type="molecule type" value="Genomic_DNA"/>
</dbReference>
<feature type="domain" description="DUF641" evidence="2">
    <location>
        <begin position="66"/>
        <end position="190"/>
    </location>
</feature>
<reference evidence="3 4" key="1">
    <citation type="journal article" date="2024" name="Plant J.">
        <title>Genome sequences and population genomics reveal climatic adaptation and genomic divergence between two closely related sweetgum species.</title>
        <authorList>
            <person name="Xu W.Q."/>
            <person name="Ren C.Q."/>
            <person name="Zhang X.Y."/>
            <person name="Comes H.P."/>
            <person name="Liu X.H."/>
            <person name="Li Y.G."/>
            <person name="Kettle C.J."/>
            <person name="Jalonen R."/>
            <person name="Gaisberger H."/>
            <person name="Ma Y.Z."/>
            <person name="Qiu Y.X."/>
        </authorList>
    </citation>
    <scope>NUCLEOTIDE SEQUENCE [LARGE SCALE GENOMIC DNA]</scope>
    <source>
        <strain evidence="3">Hangzhou</strain>
    </source>
</reference>
<sequence length="301" mass="33874">MDALKPTSATKKTKLARAIAKVINLQTATRNSKRYLPKQKSLDKAKDIDSVKSRRYDRDGDSKLRNRAAMEALVAKIFAGISSIKAAYAELQTAQFPYDSDAIQSADEAVVNELKGLSELKQSFLKKEVDHSPQVTLLLAEIQEQQALMKTYEITLSKMESEVQFKDNDIESLRNQLDGLLTANKAMEKKLNSSGSLSVPFNVKLSDLNPTHFVQALHYALRSMRSFVKLMITEMESARWDLAAAAHSIEPNANFVSPNHKCFAFESYVCRVMFDGFNDPNFSLPTQSLPQGKDHRRLRPR</sequence>
<evidence type="ECO:0000313" key="4">
    <source>
        <dbReference type="Proteomes" id="UP001415857"/>
    </source>
</evidence>
<keyword evidence="1" id="KW-0175">Coiled coil</keyword>
<dbReference type="InterPro" id="IPR006943">
    <property type="entry name" value="DUF641_pln"/>
</dbReference>
<dbReference type="GO" id="GO:0009959">
    <property type="term" value="P:negative gravitropism"/>
    <property type="evidence" value="ECO:0007669"/>
    <property type="project" value="InterPro"/>
</dbReference>
<name>A0AAP0N8G7_LIQFO</name>
<evidence type="ECO:0000259" key="2">
    <source>
        <dbReference type="Pfam" id="PF04859"/>
    </source>
</evidence>
<feature type="coiled-coil region" evidence="1">
    <location>
        <begin position="142"/>
        <end position="190"/>
    </location>
</feature>
<protein>
    <recommendedName>
        <fullName evidence="2">DUF641 domain-containing protein</fullName>
    </recommendedName>
</protein>
<dbReference type="Pfam" id="PF04859">
    <property type="entry name" value="DUF641"/>
    <property type="match status" value="1"/>
</dbReference>
<comment type="caution">
    <text evidence="3">The sequence shown here is derived from an EMBL/GenBank/DDBJ whole genome shotgun (WGS) entry which is preliminary data.</text>
</comment>
<dbReference type="Proteomes" id="UP001415857">
    <property type="component" value="Unassembled WGS sequence"/>
</dbReference>
<proteinExistence type="predicted"/>
<organism evidence="3 4">
    <name type="scientific">Liquidambar formosana</name>
    <name type="common">Formosan gum</name>
    <dbReference type="NCBI Taxonomy" id="63359"/>
    <lineage>
        <taxon>Eukaryota</taxon>
        <taxon>Viridiplantae</taxon>
        <taxon>Streptophyta</taxon>
        <taxon>Embryophyta</taxon>
        <taxon>Tracheophyta</taxon>
        <taxon>Spermatophyta</taxon>
        <taxon>Magnoliopsida</taxon>
        <taxon>eudicotyledons</taxon>
        <taxon>Gunneridae</taxon>
        <taxon>Pentapetalae</taxon>
        <taxon>Saxifragales</taxon>
        <taxon>Altingiaceae</taxon>
        <taxon>Liquidambar</taxon>
    </lineage>
</organism>
<dbReference type="InterPro" id="IPR040225">
    <property type="entry name" value="GIL1-like"/>
</dbReference>
<evidence type="ECO:0000313" key="3">
    <source>
        <dbReference type="EMBL" id="KAK9267276.1"/>
    </source>
</evidence>
<evidence type="ECO:0000256" key="1">
    <source>
        <dbReference type="SAM" id="Coils"/>
    </source>
</evidence>
<dbReference type="GO" id="GO:0009639">
    <property type="term" value="P:response to red or far red light"/>
    <property type="evidence" value="ECO:0007669"/>
    <property type="project" value="InterPro"/>
</dbReference>